<dbReference type="Proteomes" id="UP000002217">
    <property type="component" value="Chromosome"/>
</dbReference>
<name>C8W5I2_DESAS</name>
<dbReference type="KEGG" id="dae:Dtox_3247"/>
<evidence type="ECO:0000313" key="4">
    <source>
        <dbReference type="EMBL" id="ACV63982.1"/>
    </source>
</evidence>
<dbReference type="EMBL" id="CP001720">
    <property type="protein sequence ID" value="ACV63982.1"/>
    <property type="molecule type" value="Genomic_DNA"/>
</dbReference>
<dbReference type="Pfam" id="PF23981">
    <property type="entry name" value="DUF7305"/>
    <property type="match status" value="1"/>
</dbReference>
<keyword evidence="5" id="KW-1185">Reference proteome</keyword>
<sequence>MYIKNDKGYVLVSVLMLTIILVILSTSFYYSMSTEGNLGVNYDNNVQAYYYARSGVEVALNWLNPDTFNETTYLYGSLEGLQVASTEPTDNYPIKVSVSKTGTSQIEINSNGTYQGLTKNVDLIIGLSGTQNIVIPTFDMALFAALGQGSMDEPAIKLTGSSKIYGLTGTNAIGESSVQFDYEDTGIIDGKLYIGSGGVVDNVISTKTKTENSNSPNPDPNLKPWDQVEAPWENVPDGIEALPQNKSFPEPQFPPFPIDLSTSIFRTITDSKGLCEEGIGVIPQLGGDHAVTINLGADGYYQDTISISDGTSLTIDLGGGGTKVLRVRNLSIQQGFVSLINTGVDGKLVLYVENSFSLLHGSTINNGGDISRVMMYYKGAAEPSFGGDVRYVGSFFAETANITISGSSGIIGHLITGGSSVIVSGDASAYTRVLYAPHAHLYVDGSGKVKGSIIVNRLSGIGNALIYYEQPNMGTFPVEIFQGGDSGGGTSGGGTSGGGTSGGGTSITSYRWQ</sequence>
<organism evidence="4 5">
    <name type="scientific">Desulfofarcimen acetoxidans (strain ATCC 49208 / DSM 771 / KCTC 5769 / VKM B-1644 / 5575)</name>
    <name type="common">Desulfotomaculum acetoxidans</name>
    <dbReference type="NCBI Taxonomy" id="485916"/>
    <lineage>
        <taxon>Bacteria</taxon>
        <taxon>Bacillati</taxon>
        <taxon>Bacillota</taxon>
        <taxon>Clostridia</taxon>
        <taxon>Eubacteriales</taxon>
        <taxon>Peptococcaceae</taxon>
        <taxon>Desulfofarcimen</taxon>
    </lineage>
</organism>
<keyword evidence="2" id="KW-0812">Transmembrane</keyword>
<feature type="transmembrane region" description="Helical" evidence="2">
    <location>
        <begin position="9"/>
        <end position="30"/>
    </location>
</feature>
<keyword evidence="2" id="KW-0472">Membrane</keyword>
<dbReference type="HOGENOM" id="CLU_464405_0_0_9"/>
<dbReference type="AlphaFoldDB" id="C8W5I2"/>
<dbReference type="STRING" id="485916.Dtox_3247"/>
<dbReference type="OrthoDB" id="2588291at2"/>
<accession>C8W5I2</accession>
<gene>
    <name evidence="4" type="ordered locus">Dtox_3247</name>
</gene>
<feature type="region of interest" description="Disordered" evidence="1">
    <location>
        <begin position="485"/>
        <end position="513"/>
    </location>
</feature>
<dbReference type="eggNOG" id="COG3156">
    <property type="taxonomic scope" value="Bacteria"/>
</dbReference>
<dbReference type="RefSeq" id="WP_015758674.1">
    <property type="nucleotide sequence ID" value="NC_013216.1"/>
</dbReference>
<reference evidence="4 5" key="1">
    <citation type="journal article" date="2009" name="Stand. Genomic Sci.">
        <title>Complete genome sequence of Desulfotomaculum acetoxidans type strain (5575).</title>
        <authorList>
            <person name="Spring S."/>
            <person name="Lapidus A."/>
            <person name="Schroder M."/>
            <person name="Gleim D."/>
            <person name="Sims D."/>
            <person name="Meincke L."/>
            <person name="Glavina Del Rio T."/>
            <person name="Tice H."/>
            <person name="Copeland A."/>
            <person name="Cheng J.F."/>
            <person name="Lucas S."/>
            <person name="Chen F."/>
            <person name="Nolan M."/>
            <person name="Bruce D."/>
            <person name="Goodwin L."/>
            <person name="Pitluck S."/>
            <person name="Ivanova N."/>
            <person name="Mavromatis K."/>
            <person name="Mikhailova N."/>
            <person name="Pati A."/>
            <person name="Chen A."/>
            <person name="Palaniappan K."/>
            <person name="Land M."/>
            <person name="Hauser L."/>
            <person name="Chang Y.J."/>
            <person name="Jeffries C.D."/>
            <person name="Chain P."/>
            <person name="Saunders E."/>
            <person name="Brettin T."/>
            <person name="Detter J.C."/>
            <person name="Goker M."/>
            <person name="Bristow J."/>
            <person name="Eisen J.A."/>
            <person name="Markowitz V."/>
            <person name="Hugenholtz P."/>
            <person name="Kyrpides N.C."/>
            <person name="Klenk H.P."/>
            <person name="Han C."/>
        </authorList>
    </citation>
    <scope>NUCLEOTIDE SEQUENCE [LARGE SCALE GENOMIC DNA]</scope>
    <source>
        <strain evidence="5">ATCC 49208 / DSM 771 / VKM B-1644</strain>
    </source>
</reference>
<feature type="compositionally biased region" description="Gly residues" evidence="1">
    <location>
        <begin position="485"/>
        <end position="505"/>
    </location>
</feature>
<dbReference type="InterPro" id="IPR055729">
    <property type="entry name" value="DUF7305"/>
</dbReference>
<protein>
    <recommendedName>
        <fullName evidence="3">DUF7305 domain-containing protein</fullName>
    </recommendedName>
</protein>
<keyword evidence="2" id="KW-1133">Transmembrane helix</keyword>
<proteinExistence type="predicted"/>
<evidence type="ECO:0000259" key="3">
    <source>
        <dbReference type="Pfam" id="PF23981"/>
    </source>
</evidence>
<evidence type="ECO:0000256" key="1">
    <source>
        <dbReference type="SAM" id="MobiDB-lite"/>
    </source>
</evidence>
<evidence type="ECO:0000256" key="2">
    <source>
        <dbReference type="SAM" id="Phobius"/>
    </source>
</evidence>
<evidence type="ECO:0000313" key="5">
    <source>
        <dbReference type="Proteomes" id="UP000002217"/>
    </source>
</evidence>
<feature type="domain" description="DUF7305" evidence="3">
    <location>
        <begin position="289"/>
        <end position="418"/>
    </location>
</feature>